<keyword evidence="1" id="KW-0732">Signal</keyword>
<organism evidence="2 3">
    <name type="scientific">Tetranychus urticae</name>
    <name type="common">Two-spotted spider mite</name>
    <dbReference type="NCBI Taxonomy" id="32264"/>
    <lineage>
        <taxon>Eukaryota</taxon>
        <taxon>Metazoa</taxon>
        <taxon>Ecdysozoa</taxon>
        <taxon>Arthropoda</taxon>
        <taxon>Chelicerata</taxon>
        <taxon>Arachnida</taxon>
        <taxon>Acari</taxon>
        <taxon>Acariformes</taxon>
        <taxon>Trombidiformes</taxon>
        <taxon>Prostigmata</taxon>
        <taxon>Eleutherengona</taxon>
        <taxon>Raphignathae</taxon>
        <taxon>Tetranychoidea</taxon>
        <taxon>Tetranychidae</taxon>
        <taxon>Tetranychus</taxon>
    </lineage>
</organism>
<dbReference type="KEGG" id="tut:107368547"/>
<dbReference type="Proteomes" id="UP000015104">
    <property type="component" value="Unassembled WGS sequence"/>
</dbReference>
<feature type="chain" id="PRO_5004579865" evidence="1">
    <location>
        <begin position="20"/>
        <end position="246"/>
    </location>
</feature>
<evidence type="ECO:0000256" key="1">
    <source>
        <dbReference type="SAM" id="SignalP"/>
    </source>
</evidence>
<gene>
    <name evidence="2" type="primary">107368547</name>
</gene>
<evidence type="ECO:0000313" key="3">
    <source>
        <dbReference type="Proteomes" id="UP000015104"/>
    </source>
</evidence>
<name>T1JPW1_TETUR</name>
<dbReference type="HOGENOM" id="CLU_1130327_0_0_1"/>
<protein>
    <submittedName>
        <fullName evidence="2">Uncharacterized protein</fullName>
    </submittedName>
</protein>
<sequence>MKSFLIVIALLVSTAYVGCSSNSELLDKLDDMLVEASQKNNKAAADAVSEAIDTVGLALSQMSGKDEATKNMLQSHIDVVRSDLNKLEKMVNQQIKSRAFSVGGAFNFVASRASLLTEKVQSMFNAVQKSDLGALIALIKPFLDNAMNDPQLKSMVGNLETVTSALEQLDKMTGGMFEPLTHVKDILANIDSTGKLFESMGSAKSSDEIADALINTLANAKSSHANKIEKALDYVCNGLADVEKSA</sequence>
<feature type="signal peptide" evidence="1">
    <location>
        <begin position="1"/>
        <end position="19"/>
    </location>
</feature>
<dbReference type="OrthoDB" id="10472117at2759"/>
<dbReference type="EnsemblMetazoa" id="tetur01g01000.1">
    <property type="protein sequence ID" value="tetur01g01000.1"/>
    <property type="gene ID" value="tetur01g01000"/>
</dbReference>
<dbReference type="AlphaFoldDB" id="T1JPW1"/>
<accession>T1JPW1</accession>
<proteinExistence type="predicted"/>
<evidence type="ECO:0000313" key="2">
    <source>
        <dbReference type="EnsemblMetazoa" id="tetur01g01000.1"/>
    </source>
</evidence>
<reference evidence="2" key="2">
    <citation type="submission" date="2015-06" db="UniProtKB">
        <authorList>
            <consortium name="EnsemblMetazoa"/>
        </authorList>
    </citation>
    <scope>IDENTIFICATION</scope>
</reference>
<reference evidence="3" key="1">
    <citation type="submission" date="2011-08" db="EMBL/GenBank/DDBJ databases">
        <authorList>
            <person name="Rombauts S."/>
        </authorList>
    </citation>
    <scope>NUCLEOTIDE SEQUENCE</scope>
    <source>
        <strain evidence="3">London</strain>
    </source>
</reference>
<dbReference type="EMBL" id="CAEY01000432">
    <property type="status" value="NOT_ANNOTATED_CDS"/>
    <property type="molecule type" value="Genomic_DNA"/>
</dbReference>
<keyword evidence="3" id="KW-1185">Reference proteome</keyword>